<keyword evidence="1" id="KW-0547">Nucleotide-binding</keyword>
<dbReference type="Proteomes" id="UP000887578">
    <property type="component" value="Unplaced"/>
</dbReference>
<dbReference type="InterPro" id="IPR050117">
    <property type="entry name" value="MAPK"/>
</dbReference>
<dbReference type="Gene3D" id="1.10.510.10">
    <property type="entry name" value="Transferase(Phosphotransferase) domain 1"/>
    <property type="match status" value="1"/>
</dbReference>
<dbReference type="PROSITE" id="PS50011">
    <property type="entry name" value="PROTEIN_KINASE_DOM"/>
    <property type="match status" value="1"/>
</dbReference>
<dbReference type="AlphaFoldDB" id="A0A914QAZ1"/>
<dbReference type="InterPro" id="IPR011009">
    <property type="entry name" value="Kinase-like_dom_sf"/>
</dbReference>
<evidence type="ECO:0000259" key="3">
    <source>
        <dbReference type="PROSITE" id="PS50011"/>
    </source>
</evidence>
<dbReference type="GO" id="GO:0005524">
    <property type="term" value="F:ATP binding"/>
    <property type="evidence" value="ECO:0007669"/>
    <property type="project" value="UniProtKB-KW"/>
</dbReference>
<name>A0A914QAZ1_9BILA</name>
<dbReference type="InterPro" id="IPR008266">
    <property type="entry name" value="Tyr_kinase_AS"/>
</dbReference>
<dbReference type="SUPFAM" id="SSF56112">
    <property type="entry name" value="Protein kinase-like (PK-like)"/>
    <property type="match status" value="1"/>
</dbReference>
<dbReference type="PROSITE" id="PS00109">
    <property type="entry name" value="PROTEIN_KINASE_TYR"/>
    <property type="match status" value="1"/>
</dbReference>
<keyword evidence="2" id="KW-0067">ATP-binding</keyword>
<dbReference type="GO" id="GO:0004672">
    <property type="term" value="F:protein kinase activity"/>
    <property type="evidence" value="ECO:0007669"/>
    <property type="project" value="InterPro"/>
</dbReference>
<evidence type="ECO:0000313" key="4">
    <source>
        <dbReference type="Proteomes" id="UP000887578"/>
    </source>
</evidence>
<evidence type="ECO:0000256" key="2">
    <source>
        <dbReference type="ARBA" id="ARBA00022840"/>
    </source>
</evidence>
<evidence type="ECO:0000256" key="1">
    <source>
        <dbReference type="ARBA" id="ARBA00022741"/>
    </source>
</evidence>
<keyword evidence="4" id="KW-1185">Reference proteome</keyword>
<dbReference type="InterPro" id="IPR000719">
    <property type="entry name" value="Prot_kinase_dom"/>
</dbReference>
<reference evidence="5" key="1">
    <citation type="submission" date="2022-11" db="UniProtKB">
        <authorList>
            <consortium name="WormBaseParasite"/>
        </authorList>
    </citation>
    <scope>IDENTIFICATION</scope>
</reference>
<dbReference type="PANTHER" id="PTHR24055">
    <property type="entry name" value="MITOGEN-ACTIVATED PROTEIN KINASE"/>
    <property type="match status" value="1"/>
</dbReference>
<dbReference type="WBParaSite" id="PDA_v2.g28805.t1">
    <property type="protein sequence ID" value="PDA_v2.g28805.t1"/>
    <property type="gene ID" value="PDA_v2.g28805"/>
</dbReference>
<sequence>MDSTLFNFRRQESRRFDGEKGSEFIGILFHQFLSGLQYLHQPNLRLIHRDLSSNNILIKKLHGHNYNYCLKIADLGMARQLPFWDDADLTKSIGTMPYRAPEIRISTHYGTAVDMWSAGCILYEMITGKILFPTRKQDRLMLHIARKIPITDEEFSQLPWHLQKNILINEIDWTIDLLNKEIQEYGSSWNQNRISLNQYNELLHCLLSFNPAKRFTAEQTLKMPLWNYLRGCQFYNPALLNHVTSLPYIEEYNNNNGTTVEWRQRLFEKIIPFRAMQDLNNE</sequence>
<dbReference type="Pfam" id="PF00069">
    <property type="entry name" value="Pkinase"/>
    <property type="match status" value="1"/>
</dbReference>
<proteinExistence type="predicted"/>
<evidence type="ECO:0000313" key="5">
    <source>
        <dbReference type="WBParaSite" id="PDA_v2.g28805.t1"/>
    </source>
</evidence>
<dbReference type="SMART" id="SM00220">
    <property type="entry name" value="S_TKc"/>
    <property type="match status" value="1"/>
</dbReference>
<accession>A0A914QAZ1</accession>
<protein>
    <submittedName>
        <fullName evidence="5">Protein kinase domain-containing protein</fullName>
    </submittedName>
</protein>
<organism evidence="4 5">
    <name type="scientific">Panagrolaimus davidi</name>
    <dbReference type="NCBI Taxonomy" id="227884"/>
    <lineage>
        <taxon>Eukaryota</taxon>
        <taxon>Metazoa</taxon>
        <taxon>Ecdysozoa</taxon>
        <taxon>Nematoda</taxon>
        <taxon>Chromadorea</taxon>
        <taxon>Rhabditida</taxon>
        <taxon>Tylenchina</taxon>
        <taxon>Panagrolaimomorpha</taxon>
        <taxon>Panagrolaimoidea</taxon>
        <taxon>Panagrolaimidae</taxon>
        <taxon>Panagrolaimus</taxon>
    </lineage>
</organism>
<feature type="domain" description="Protein kinase" evidence="3">
    <location>
        <begin position="1"/>
        <end position="226"/>
    </location>
</feature>